<dbReference type="Gene3D" id="3.40.1640.10">
    <property type="entry name" value="PSTPO5379-like"/>
    <property type="match status" value="1"/>
</dbReference>
<keyword evidence="4" id="KW-1185">Reference proteome</keyword>
<dbReference type="GeneID" id="25285087"/>
<dbReference type="Proteomes" id="UP000027920">
    <property type="component" value="Unassembled WGS sequence"/>
</dbReference>
<dbReference type="EMBL" id="AMGV01000012">
    <property type="protein sequence ID" value="KEF53781.1"/>
    <property type="molecule type" value="Genomic_DNA"/>
</dbReference>
<gene>
    <name evidence="3" type="ORF">A1O9_10182</name>
</gene>
<evidence type="ECO:0000256" key="1">
    <source>
        <dbReference type="ARBA" id="ARBA00007896"/>
    </source>
</evidence>
<dbReference type="InterPro" id="IPR009906">
    <property type="entry name" value="D-Glu_cyclase"/>
</dbReference>
<dbReference type="Gene3D" id="3.30.2040.10">
    <property type="entry name" value="PSTPO5379-like domain"/>
    <property type="match status" value="1"/>
</dbReference>
<dbReference type="HOGENOM" id="CLU_059759_1_0_1"/>
<comment type="caution">
    <text evidence="3">The sequence shown here is derived from an EMBL/GenBank/DDBJ whole genome shotgun (WGS) entry which is preliminary data.</text>
</comment>
<dbReference type="SUPFAM" id="SSF160920">
    <property type="entry name" value="PSTPO5379-like"/>
    <property type="match status" value="1"/>
</dbReference>
<dbReference type="STRING" id="1182545.A0A072P1V1"/>
<comment type="similarity">
    <text evidence="1">Belongs to the D-glutamate cyclase family.</text>
</comment>
<dbReference type="OrthoDB" id="10262538at2759"/>
<dbReference type="AlphaFoldDB" id="A0A072P1V1"/>
<evidence type="ECO:0000256" key="2">
    <source>
        <dbReference type="ARBA" id="ARBA00023239"/>
    </source>
</evidence>
<keyword evidence="2" id="KW-0456">Lyase</keyword>
<sequence length="312" mass="34247">MGFVVVEGDTVLAKANIIARPEAKAHQTGEQIRCMARSGSFCAPTTTVAPGFVQANLIVLPSKYASDFRRFCKRNPVPCPLLAESKSIGVWDQLQSHVPGLTGEQIAANVDIRSDFPLYLVYDNGTLTKSKQSLQSEWTQDHVAFLIGCSFSFDNALTLAGLPPAHTLFGRNVPMYRTSIPLCPAGAFKKSTYVVSMRPYRRKDIERVRDITRPYLITHGEPLDWGWDALNRLGIADISHPEYGDKPITPDGAEFVKGIGVGGETLEPVFFGCGVTPQEAIQRIGLQGRVFAHAPGHMIVLDIRDSDIIQHT</sequence>
<protein>
    <recommendedName>
        <fullName evidence="5">DUF1445 domain-containing protein</fullName>
    </recommendedName>
</protein>
<dbReference type="FunFam" id="3.30.2040.10:FF:000001">
    <property type="entry name" value="D-glutamate cyclase, mitochondrial"/>
    <property type="match status" value="1"/>
</dbReference>
<evidence type="ECO:0008006" key="5">
    <source>
        <dbReference type="Google" id="ProtNLM"/>
    </source>
</evidence>
<dbReference type="RefSeq" id="XP_013256371.1">
    <property type="nucleotide sequence ID" value="XM_013400917.1"/>
</dbReference>
<dbReference type="PANTHER" id="PTHR32022">
    <property type="entry name" value="D-GLUTAMATE CYCLASE, MITOCHONDRIAL"/>
    <property type="match status" value="1"/>
</dbReference>
<dbReference type="GO" id="GO:0047820">
    <property type="term" value="F:D-glutamate cyclase activity"/>
    <property type="evidence" value="ECO:0007669"/>
    <property type="project" value="TreeGrafter"/>
</dbReference>
<evidence type="ECO:0000313" key="4">
    <source>
        <dbReference type="Proteomes" id="UP000027920"/>
    </source>
</evidence>
<evidence type="ECO:0000313" key="3">
    <source>
        <dbReference type="EMBL" id="KEF53781.1"/>
    </source>
</evidence>
<accession>A0A072P1V1</accession>
<name>A0A072P1V1_9EURO</name>
<dbReference type="InterPro" id="IPR038021">
    <property type="entry name" value="Putative_hydro-lyase"/>
</dbReference>
<reference evidence="3 4" key="1">
    <citation type="submission" date="2013-03" db="EMBL/GenBank/DDBJ databases">
        <title>The Genome Sequence of Exophiala aquamarina CBS 119918.</title>
        <authorList>
            <consortium name="The Broad Institute Genomics Platform"/>
            <person name="Cuomo C."/>
            <person name="de Hoog S."/>
            <person name="Gorbushina A."/>
            <person name="Walker B."/>
            <person name="Young S.K."/>
            <person name="Zeng Q."/>
            <person name="Gargeya S."/>
            <person name="Fitzgerald M."/>
            <person name="Haas B."/>
            <person name="Abouelleil A."/>
            <person name="Allen A.W."/>
            <person name="Alvarado L."/>
            <person name="Arachchi H.M."/>
            <person name="Berlin A.M."/>
            <person name="Chapman S.B."/>
            <person name="Gainer-Dewar J."/>
            <person name="Goldberg J."/>
            <person name="Griggs A."/>
            <person name="Gujja S."/>
            <person name="Hansen M."/>
            <person name="Howarth C."/>
            <person name="Imamovic A."/>
            <person name="Ireland A."/>
            <person name="Larimer J."/>
            <person name="McCowan C."/>
            <person name="Murphy C."/>
            <person name="Pearson M."/>
            <person name="Poon T.W."/>
            <person name="Priest M."/>
            <person name="Roberts A."/>
            <person name="Saif S."/>
            <person name="Shea T."/>
            <person name="Sisk P."/>
            <person name="Sykes S."/>
            <person name="Wortman J."/>
            <person name="Nusbaum C."/>
            <person name="Birren B."/>
        </authorList>
    </citation>
    <scope>NUCLEOTIDE SEQUENCE [LARGE SCALE GENOMIC DNA]</scope>
    <source>
        <strain evidence="3 4">CBS 119918</strain>
    </source>
</reference>
<dbReference type="Pfam" id="PF07286">
    <property type="entry name" value="D-Glu_cyclase"/>
    <property type="match status" value="1"/>
</dbReference>
<dbReference type="PANTHER" id="PTHR32022:SF10">
    <property type="entry name" value="D-GLUTAMATE CYCLASE, MITOCHONDRIAL"/>
    <property type="match status" value="1"/>
</dbReference>
<organism evidence="3 4">
    <name type="scientific">Exophiala aquamarina CBS 119918</name>
    <dbReference type="NCBI Taxonomy" id="1182545"/>
    <lineage>
        <taxon>Eukaryota</taxon>
        <taxon>Fungi</taxon>
        <taxon>Dikarya</taxon>
        <taxon>Ascomycota</taxon>
        <taxon>Pezizomycotina</taxon>
        <taxon>Eurotiomycetes</taxon>
        <taxon>Chaetothyriomycetidae</taxon>
        <taxon>Chaetothyriales</taxon>
        <taxon>Herpotrichiellaceae</taxon>
        <taxon>Exophiala</taxon>
    </lineage>
</organism>
<dbReference type="GO" id="GO:0006536">
    <property type="term" value="P:glutamate metabolic process"/>
    <property type="evidence" value="ECO:0007669"/>
    <property type="project" value="TreeGrafter"/>
</dbReference>
<proteinExistence type="inferred from homology"/>
<dbReference type="VEuPathDB" id="FungiDB:A1O9_10182"/>